<dbReference type="InterPro" id="IPR010998">
    <property type="entry name" value="Integrase_recombinase_N"/>
</dbReference>
<evidence type="ECO:0000256" key="1">
    <source>
        <dbReference type="ARBA" id="ARBA00008857"/>
    </source>
</evidence>
<reference evidence="5" key="1">
    <citation type="submission" date="2020-04" db="EMBL/GenBank/DDBJ databases">
        <title>Tenacibaculum mesophilum bac2.</title>
        <authorList>
            <person name="Li M."/>
        </authorList>
    </citation>
    <scope>NUCLEOTIDE SEQUENCE</scope>
    <source>
        <strain evidence="5">Bac2</strain>
    </source>
</reference>
<accession>A0AAE9SJJ5</accession>
<dbReference type="EMBL" id="CP050861">
    <property type="protein sequence ID" value="UTD16561.1"/>
    <property type="molecule type" value="Genomic_DNA"/>
</dbReference>
<keyword evidence="2" id="KW-0238">DNA-binding</keyword>
<dbReference type="Gene3D" id="1.10.443.10">
    <property type="entry name" value="Intergrase catalytic core"/>
    <property type="match status" value="1"/>
</dbReference>
<evidence type="ECO:0000256" key="3">
    <source>
        <dbReference type="ARBA" id="ARBA00023172"/>
    </source>
</evidence>
<dbReference type="GO" id="GO:0015074">
    <property type="term" value="P:DNA integration"/>
    <property type="evidence" value="ECO:0007669"/>
    <property type="project" value="InterPro"/>
</dbReference>
<evidence type="ECO:0000313" key="6">
    <source>
        <dbReference type="Proteomes" id="UP001056837"/>
    </source>
</evidence>
<dbReference type="AlphaFoldDB" id="A0AAE9SJJ5"/>
<dbReference type="InterPro" id="IPR002104">
    <property type="entry name" value="Integrase_catalytic"/>
</dbReference>
<dbReference type="InterPro" id="IPR025269">
    <property type="entry name" value="SAM-like_dom"/>
</dbReference>
<feature type="domain" description="Tyr recombinase" evidence="4">
    <location>
        <begin position="216"/>
        <end position="388"/>
    </location>
</feature>
<dbReference type="PANTHER" id="PTHR30349:SF64">
    <property type="entry name" value="PROPHAGE INTEGRASE INTD-RELATED"/>
    <property type="match status" value="1"/>
</dbReference>
<dbReference type="InterPro" id="IPR011010">
    <property type="entry name" value="DNA_brk_join_enz"/>
</dbReference>
<comment type="similarity">
    <text evidence="1">Belongs to the 'phage' integrase family.</text>
</comment>
<dbReference type="Pfam" id="PF17293">
    <property type="entry name" value="Arm-DNA-bind_5"/>
    <property type="match status" value="1"/>
</dbReference>
<dbReference type="Pfam" id="PF00589">
    <property type="entry name" value="Phage_integrase"/>
    <property type="match status" value="1"/>
</dbReference>
<dbReference type="Pfam" id="PF13102">
    <property type="entry name" value="Phage_int_SAM_5"/>
    <property type="match status" value="1"/>
</dbReference>
<dbReference type="InterPro" id="IPR035386">
    <property type="entry name" value="Arm-DNA-bind_5"/>
</dbReference>
<dbReference type="Gene3D" id="1.10.150.130">
    <property type="match status" value="1"/>
</dbReference>
<evidence type="ECO:0000256" key="2">
    <source>
        <dbReference type="ARBA" id="ARBA00023125"/>
    </source>
</evidence>
<dbReference type="PROSITE" id="PS51898">
    <property type="entry name" value="TYR_RECOMBINASE"/>
    <property type="match status" value="1"/>
</dbReference>
<dbReference type="GO" id="GO:0003677">
    <property type="term" value="F:DNA binding"/>
    <property type="evidence" value="ECO:0007669"/>
    <property type="project" value="UniProtKB-KW"/>
</dbReference>
<dbReference type="InterPro" id="IPR050090">
    <property type="entry name" value="Tyrosine_recombinase_XerCD"/>
</dbReference>
<dbReference type="RefSeq" id="WP_253679826.1">
    <property type="nucleotide sequence ID" value="NZ_CP050861.1"/>
</dbReference>
<protein>
    <submittedName>
        <fullName evidence="5">Site-specific integrase</fullName>
    </submittedName>
</protein>
<organism evidence="5 6">
    <name type="scientific">Tenacibaculum mesophilum</name>
    <dbReference type="NCBI Taxonomy" id="104268"/>
    <lineage>
        <taxon>Bacteria</taxon>
        <taxon>Pseudomonadati</taxon>
        <taxon>Bacteroidota</taxon>
        <taxon>Flavobacteriia</taxon>
        <taxon>Flavobacteriales</taxon>
        <taxon>Flavobacteriaceae</taxon>
        <taxon>Tenacibaculum</taxon>
    </lineage>
</organism>
<dbReference type="InterPro" id="IPR013762">
    <property type="entry name" value="Integrase-like_cat_sf"/>
</dbReference>
<proteinExistence type="inferred from homology"/>
<keyword evidence="3" id="KW-0233">DNA recombination</keyword>
<dbReference type="Proteomes" id="UP001056837">
    <property type="component" value="Chromosome"/>
</dbReference>
<sequence length="398" mass="47057">MKINIRFIGILNKGNSKKTSSLYCRITYNKKRKQFATGLFIDPKLWNSKKQKLLDKVESSEIVNKQLSLISQKINEAFLLLQLQQGDFNVDDIYSQYKGESIREEKTLLELYNIHNEQTKKLIGIDFKEVSWNRYVENKRKIEKFIKFKYKRNDIKLNKLDLKFIKDLEYYFKTELKLSQATINRSLQRVKKIVQFGIDENYLEKNPFSLYKSTKHKIELIYLTTEELKGLEEFKFNQVRLAQIRDLFVFCCYTGLAYQEMSSLRAKNVVKGFDNDYWVEMYRQKTSSKIAIPLLPKAKLLLEKYGYNLPKISNQKFNSYLKEIADIVGLDKKLTHHVARKTFATTVLLYNGISMEVVSELLGHSRLQVTQEHYARVVREKISKEILELKKKLTNKNN</sequence>
<dbReference type="GO" id="GO:0006310">
    <property type="term" value="P:DNA recombination"/>
    <property type="evidence" value="ECO:0007669"/>
    <property type="project" value="UniProtKB-KW"/>
</dbReference>
<dbReference type="PANTHER" id="PTHR30349">
    <property type="entry name" value="PHAGE INTEGRASE-RELATED"/>
    <property type="match status" value="1"/>
</dbReference>
<gene>
    <name evidence="5" type="ORF">HER15_14220</name>
</gene>
<evidence type="ECO:0000313" key="5">
    <source>
        <dbReference type="EMBL" id="UTD16561.1"/>
    </source>
</evidence>
<dbReference type="CDD" id="cd01185">
    <property type="entry name" value="INTN1_C_like"/>
    <property type="match status" value="1"/>
</dbReference>
<name>A0AAE9SJJ5_9FLAO</name>
<evidence type="ECO:0000259" key="4">
    <source>
        <dbReference type="PROSITE" id="PS51898"/>
    </source>
</evidence>
<dbReference type="SUPFAM" id="SSF56349">
    <property type="entry name" value="DNA breaking-rejoining enzymes"/>
    <property type="match status" value="1"/>
</dbReference>